<keyword evidence="2" id="KW-1133">Transmembrane helix</keyword>
<dbReference type="OrthoDB" id="10537837at2759"/>
<feature type="region of interest" description="Disordered" evidence="1">
    <location>
        <begin position="79"/>
        <end position="146"/>
    </location>
</feature>
<dbReference type="AlphaFoldDB" id="A0A409Y9N8"/>
<organism evidence="3 4">
    <name type="scientific">Panaeolus cyanescens</name>
    <dbReference type="NCBI Taxonomy" id="181874"/>
    <lineage>
        <taxon>Eukaryota</taxon>
        <taxon>Fungi</taxon>
        <taxon>Dikarya</taxon>
        <taxon>Basidiomycota</taxon>
        <taxon>Agaricomycotina</taxon>
        <taxon>Agaricomycetes</taxon>
        <taxon>Agaricomycetidae</taxon>
        <taxon>Agaricales</taxon>
        <taxon>Agaricineae</taxon>
        <taxon>Galeropsidaceae</taxon>
        <taxon>Panaeolus</taxon>
    </lineage>
</organism>
<protein>
    <submittedName>
        <fullName evidence="3">Uncharacterized protein</fullName>
    </submittedName>
</protein>
<keyword evidence="2" id="KW-0472">Membrane</keyword>
<name>A0A409Y9N8_9AGAR</name>
<reference evidence="3 4" key="1">
    <citation type="journal article" date="2018" name="Evol. Lett.">
        <title>Horizontal gene cluster transfer increased hallucinogenic mushroom diversity.</title>
        <authorList>
            <person name="Reynolds H.T."/>
            <person name="Vijayakumar V."/>
            <person name="Gluck-Thaler E."/>
            <person name="Korotkin H.B."/>
            <person name="Matheny P.B."/>
            <person name="Slot J.C."/>
        </authorList>
    </citation>
    <scope>NUCLEOTIDE SEQUENCE [LARGE SCALE GENOMIC DNA]</scope>
    <source>
        <strain evidence="3 4">2629</strain>
    </source>
</reference>
<feature type="compositionally biased region" description="Pro residues" evidence="1">
    <location>
        <begin position="137"/>
        <end position="146"/>
    </location>
</feature>
<dbReference type="Proteomes" id="UP000284842">
    <property type="component" value="Unassembled WGS sequence"/>
</dbReference>
<keyword evidence="2" id="KW-0812">Transmembrane</keyword>
<evidence type="ECO:0000313" key="4">
    <source>
        <dbReference type="Proteomes" id="UP000284842"/>
    </source>
</evidence>
<gene>
    <name evidence="3" type="ORF">CVT24_005170</name>
</gene>
<comment type="caution">
    <text evidence="3">The sequence shown here is derived from an EMBL/GenBank/DDBJ whole genome shotgun (WGS) entry which is preliminary data.</text>
</comment>
<dbReference type="EMBL" id="NHTK01001353">
    <property type="protein sequence ID" value="PPQ99591.1"/>
    <property type="molecule type" value="Genomic_DNA"/>
</dbReference>
<dbReference type="InParanoid" id="A0A409Y9N8"/>
<keyword evidence="4" id="KW-1185">Reference proteome</keyword>
<evidence type="ECO:0000256" key="2">
    <source>
        <dbReference type="SAM" id="Phobius"/>
    </source>
</evidence>
<evidence type="ECO:0000313" key="3">
    <source>
        <dbReference type="EMBL" id="PPQ99591.1"/>
    </source>
</evidence>
<accession>A0A409Y9N8</accession>
<proteinExistence type="predicted"/>
<evidence type="ECO:0000256" key="1">
    <source>
        <dbReference type="SAM" id="MobiDB-lite"/>
    </source>
</evidence>
<feature type="region of interest" description="Disordered" evidence="1">
    <location>
        <begin position="1"/>
        <end position="26"/>
    </location>
</feature>
<feature type="transmembrane region" description="Helical" evidence="2">
    <location>
        <begin position="58"/>
        <end position="79"/>
    </location>
</feature>
<sequence>MVSRTTNPPTPAVASVRNEEFVSSEVPGATARELLRQPEKLVVTSKLPPFWSTKRGRAIMVLIVLVVIGAIVGGAIGGAKGNGGPDRNNPGTAPSPPGSRGRTPADSSRTRRPRPSTADPIVSDTSSNDAEISLSPSPDPFPPLITTPPLPRKLVIRHATGIYDAESILAYATPAPSR</sequence>